<feature type="compositionally biased region" description="Basic and acidic residues" evidence="1">
    <location>
        <begin position="257"/>
        <end position="271"/>
    </location>
</feature>
<proteinExistence type="predicted"/>
<keyword evidence="2" id="KW-1133">Transmembrane helix</keyword>
<feature type="region of interest" description="Disordered" evidence="1">
    <location>
        <begin position="81"/>
        <end position="408"/>
    </location>
</feature>
<gene>
    <name evidence="3" type="ORF">E7027_00785</name>
</gene>
<sequence length="597" mass="66288">MKYWIFDGSDVVGPFTPQELAARPGFASTSLICPENFSDDEDSWKPASKFPEFQFDALDGSAEVLFQETEDENFEKEMDTLLQEQNPLDGPDSSALEGPSLEIPKKPSKPGPIEEYFNTINGEDLGDILGIPDPNESSDMNLARALESQFGKTNPPTDKEITPIEDDPFDEFSQEEEKTKTLPPAQESSAQADPSAAKDEAEPEPVTDKKTEPEADETEPAVLTQTTRQETGPLSVPISKADESEEFLSLGTPSSQEQEKQETKEPEEEKPSVPVYEPTEEAEPVQPCELPTLVEQENPLLQNKTQEEPPQAEEPITQPSCDEEEKPSADEKSVPEKKENLPDQTAWFPFPTNEEEEEETEEIAAENQPEEQTPVAHESEPILATEKETPEKQNADETAEEPAEEKKLYPEINKIRSQLKNTPEIENFLNTQRIKIKPSNKKMKTVFMLLLALLAVGVALYINTLFPGTASSAKNEKTIQAETVSPVPAVQQPVRPVPPPAPLSAEDKVLAAVQNYQLPGGKGTIASYFDRIYKDKLDKGYTASWSAEPLHRSTYIVKYRLTKTRMEPIVYVFQADATRGRLTGALNNIALDLVGKI</sequence>
<evidence type="ECO:0000313" key="4">
    <source>
        <dbReference type="Proteomes" id="UP000725649"/>
    </source>
</evidence>
<accession>A0A928DNV6</accession>
<feature type="compositionally biased region" description="Basic and acidic residues" evidence="1">
    <location>
        <begin position="196"/>
        <end position="213"/>
    </location>
</feature>
<reference evidence="3" key="1">
    <citation type="submission" date="2019-04" db="EMBL/GenBank/DDBJ databases">
        <title>Evolution of Biomass-Degrading Anaerobic Consortia Revealed by Metagenomics.</title>
        <authorList>
            <person name="Peng X."/>
        </authorList>
    </citation>
    <scope>NUCLEOTIDE SEQUENCE</scope>
    <source>
        <strain evidence="3">SIG66</strain>
    </source>
</reference>
<feature type="compositionally biased region" description="Basic and acidic residues" evidence="1">
    <location>
        <begin position="326"/>
        <end position="341"/>
    </location>
</feature>
<evidence type="ECO:0008006" key="5">
    <source>
        <dbReference type="Google" id="ProtNLM"/>
    </source>
</evidence>
<organism evidence="3 4">
    <name type="scientific">Candidatus Avelusimicrobium gallicola</name>
    <dbReference type="NCBI Taxonomy" id="2562704"/>
    <lineage>
        <taxon>Bacteria</taxon>
        <taxon>Pseudomonadati</taxon>
        <taxon>Elusimicrobiota</taxon>
        <taxon>Elusimicrobia</taxon>
        <taxon>Elusimicrobiales</taxon>
        <taxon>Elusimicrobiaceae</taxon>
        <taxon>Candidatus Avelusimicrobium</taxon>
    </lineage>
</organism>
<evidence type="ECO:0000313" key="3">
    <source>
        <dbReference type="EMBL" id="MBE6420676.1"/>
    </source>
</evidence>
<dbReference type="EMBL" id="SUVG01000001">
    <property type="protein sequence ID" value="MBE6420676.1"/>
    <property type="molecule type" value="Genomic_DNA"/>
</dbReference>
<feature type="compositionally biased region" description="Polar residues" evidence="1">
    <location>
        <begin position="223"/>
        <end position="232"/>
    </location>
</feature>
<evidence type="ECO:0000256" key="2">
    <source>
        <dbReference type="SAM" id="Phobius"/>
    </source>
</evidence>
<comment type="caution">
    <text evidence="3">The sequence shown here is derived from an EMBL/GenBank/DDBJ whole genome shotgun (WGS) entry which is preliminary data.</text>
</comment>
<dbReference type="Proteomes" id="UP000725649">
    <property type="component" value="Unassembled WGS sequence"/>
</dbReference>
<keyword evidence="2" id="KW-0812">Transmembrane</keyword>
<name>A0A928DNV6_9BACT</name>
<feature type="compositionally biased region" description="Acidic residues" evidence="1">
    <location>
        <begin position="353"/>
        <end position="364"/>
    </location>
</feature>
<dbReference type="AlphaFoldDB" id="A0A928DNV6"/>
<keyword evidence="2" id="KW-0472">Membrane</keyword>
<feature type="transmembrane region" description="Helical" evidence="2">
    <location>
        <begin position="445"/>
        <end position="466"/>
    </location>
</feature>
<evidence type="ECO:0000256" key="1">
    <source>
        <dbReference type="SAM" id="MobiDB-lite"/>
    </source>
</evidence>
<feature type="compositionally biased region" description="Acidic residues" evidence="1">
    <location>
        <begin position="163"/>
        <end position="174"/>
    </location>
</feature>
<feature type="compositionally biased region" description="Basic and acidic residues" evidence="1">
    <location>
        <begin position="377"/>
        <end position="395"/>
    </location>
</feature>
<protein>
    <recommendedName>
        <fullName evidence="5">GYF domain-containing protein</fullName>
    </recommendedName>
</protein>